<feature type="compositionally biased region" description="Polar residues" evidence="1">
    <location>
        <begin position="167"/>
        <end position="184"/>
    </location>
</feature>
<evidence type="ECO:0000313" key="3">
    <source>
        <dbReference type="EMBL" id="SPE23694.1"/>
    </source>
</evidence>
<keyword evidence="2" id="KW-0472">Membrane</keyword>
<organism evidence="3 4">
    <name type="scientific">Candidatus Sulfuritelmatomonas gaucii</name>
    <dbReference type="NCBI Taxonomy" id="2043161"/>
    <lineage>
        <taxon>Bacteria</taxon>
        <taxon>Pseudomonadati</taxon>
        <taxon>Acidobacteriota</taxon>
        <taxon>Terriglobia</taxon>
        <taxon>Terriglobales</taxon>
        <taxon>Acidobacteriaceae</taxon>
        <taxon>Candidatus Sulfuritelmatomonas</taxon>
    </lineage>
</organism>
<dbReference type="OrthoDB" id="119668at2"/>
<evidence type="ECO:0000313" key="4">
    <source>
        <dbReference type="Proteomes" id="UP000239735"/>
    </source>
</evidence>
<evidence type="ECO:0000256" key="2">
    <source>
        <dbReference type="SAM" id="Phobius"/>
    </source>
</evidence>
<dbReference type="EMBL" id="OKRB01000098">
    <property type="protein sequence ID" value="SPE23694.1"/>
    <property type="molecule type" value="Genomic_DNA"/>
</dbReference>
<name>A0A2N9LKM3_9BACT</name>
<reference evidence="4" key="1">
    <citation type="submission" date="2018-02" db="EMBL/GenBank/DDBJ databases">
        <authorList>
            <person name="Hausmann B."/>
        </authorList>
    </citation>
    <scope>NUCLEOTIDE SEQUENCE [LARGE SCALE GENOMIC DNA]</scope>
    <source>
        <strain evidence="4">Peat soil MAG SbA5</strain>
    </source>
</reference>
<dbReference type="Proteomes" id="UP000239735">
    <property type="component" value="Unassembled WGS sequence"/>
</dbReference>
<feature type="transmembrane region" description="Helical" evidence="2">
    <location>
        <begin position="24"/>
        <end position="43"/>
    </location>
</feature>
<protein>
    <submittedName>
        <fullName evidence="3">Putative Fimbrial assembly protein, PilN family</fullName>
    </submittedName>
</protein>
<proteinExistence type="predicted"/>
<gene>
    <name evidence="3" type="ORF">SBA5_400106</name>
</gene>
<keyword evidence="2" id="KW-0812">Transmembrane</keyword>
<keyword evidence="2" id="KW-1133">Transmembrane helix</keyword>
<feature type="region of interest" description="Disordered" evidence="1">
    <location>
        <begin position="219"/>
        <end position="276"/>
    </location>
</feature>
<sequence length="276" mass="29965">MRVTLNLATRPFADLAPTLRRLRIGMGVLAVLSLLFLLGLHLFDREAATARARDHSLDGQIARVQGERTAAEGFMNRPDNARLLNQAEFLNQRFDEKGFSWTLAMEAMETVLPGGVQVTAIEPLRDKDGHITVHVRVVGPRDRADDLVANLERSRRFLQPRIVGETAESTNGPAQRQEPISPSNRFDFDLLADYNPPSPQERVAAERAAAKAAAKAKMSVPAGIERPKHLAPAPAPLPAPARAPAAPQSKGRQPYTGATPGPTGRYFQTPPSGGPQ</sequence>
<evidence type="ECO:0000256" key="1">
    <source>
        <dbReference type="SAM" id="MobiDB-lite"/>
    </source>
</evidence>
<dbReference type="AlphaFoldDB" id="A0A2N9LKM3"/>
<accession>A0A2N9LKM3</accession>
<feature type="region of interest" description="Disordered" evidence="1">
    <location>
        <begin position="163"/>
        <end position="188"/>
    </location>
</feature>